<sequence>MRGLQKSKRVSWASDLNLCQTLWLTYWYTAVMERHVKLFLSDESPSQVGLGGQDHLQAKASWPWHSAGAGSDDNLPPGFEGIQPANLLQNKLSQVPLIQWKCPSRVIAAGEESKELEVESQREMRVLEAVYPRPSAIPPKLVYSPSSESYFFYFLFFICHIFVVLKCECLSSFCSPASAMGADEPYYNDQHTPLIPITPIEDEDMAPDSSSIAANTSLQAPATMATQSGNGGMVSGVEPDVVSAAYSALNAAMSNGSQGSLIDPNLLIKILSNPTLIEKLVSSTQGPSASGPQISQALSMPTLPAISVAEPPPPPPPVHGRTTHLPFSTASSSSSNAHYPPASRVGPVPVPVPASNLAPPEVNPAKKDINYYKSLIQQHGGEKAESVNSNNVKTRGDTKGKIMKPCIYYNSTRGCRHGANCVFQHDSSSSQQQQRVSLPDSKRMKMDSREISGT</sequence>
<feature type="domain" description="C3H1-type" evidence="7">
    <location>
        <begin position="400"/>
        <end position="428"/>
    </location>
</feature>
<dbReference type="GO" id="GO:0003677">
    <property type="term" value="F:DNA binding"/>
    <property type="evidence" value="ECO:0007669"/>
    <property type="project" value="UniProtKB-KW"/>
</dbReference>
<organism evidence="8 9">
    <name type="scientific">Cynara cardunculus var. scolymus</name>
    <name type="common">Globe artichoke</name>
    <name type="synonym">Cynara scolymus</name>
    <dbReference type="NCBI Taxonomy" id="59895"/>
    <lineage>
        <taxon>Eukaryota</taxon>
        <taxon>Viridiplantae</taxon>
        <taxon>Streptophyta</taxon>
        <taxon>Embryophyta</taxon>
        <taxon>Tracheophyta</taxon>
        <taxon>Spermatophyta</taxon>
        <taxon>Magnoliopsida</taxon>
        <taxon>eudicotyledons</taxon>
        <taxon>Gunneridae</taxon>
        <taxon>Pentapetalae</taxon>
        <taxon>asterids</taxon>
        <taxon>campanulids</taxon>
        <taxon>Asterales</taxon>
        <taxon>Asteraceae</taxon>
        <taxon>Carduoideae</taxon>
        <taxon>Cardueae</taxon>
        <taxon>Carduinae</taxon>
        <taxon>Cynara</taxon>
    </lineage>
</organism>
<evidence type="ECO:0000256" key="4">
    <source>
        <dbReference type="ARBA" id="ARBA00023125"/>
    </source>
</evidence>
<protein>
    <submittedName>
        <fullName evidence="8">Zinc finger, CCCH-type</fullName>
    </submittedName>
</protein>
<accession>A0A103XGP3</accession>
<dbReference type="GO" id="GO:0008270">
    <property type="term" value="F:zinc ion binding"/>
    <property type="evidence" value="ECO:0007669"/>
    <property type="project" value="UniProtKB-KW"/>
</dbReference>
<dbReference type="OMA" id="YQHDASF"/>
<feature type="compositionally biased region" description="Low complexity" evidence="6">
    <location>
        <begin position="326"/>
        <end position="343"/>
    </location>
</feature>
<keyword evidence="2 5" id="KW-0863">Zinc-finger</keyword>
<dbReference type="PANTHER" id="PTHR33400:SF2">
    <property type="entry name" value="ZINC FINGER CCCH DOMAIN-CONTAINING PROTEIN 6"/>
    <property type="match status" value="1"/>
</dbReference>
<proteinExistence type="predicted"/>
<feature type="zinc finger region" description="C3H1-type" evidence="5">
    <location>
        <begin position="400"/>
        <end position="428"/>
    </location>
</feature>
<keyword evidence="9" id="KW-1185">Reference proteome</keyword>
<feature type="region of interest" description="Disordered" evidence="6">
    <location>
        <begin position="424"/>
        <end position="454"/>
    </location>
</feature>
<reference evidence="8 9" key="1">
    <citation type="journal article" date="2016" name="Sci. Rep.">
        <title>The genome sequence of the outbreeding globe artichoke constructed de novo incorporating a phase-aware low-pass sequencing strategy of F1 progeny.</title>
        <authorList>
            <person name="Scaglione D."/>
            <person name="Reyes-Chin-Wo S."/>
            <person name="Acquadro A."/>
            <person name="Froenicke L."/>
            <person name="Portis E."/>
            <person name="Beitel C."/>
            <person name="Tirone M."/>
            <person name="Mauro R."/>
            <person name="Lo Monaco A."/>
            <person name="Mauromicale G."/>
            <person name="Faccioli P."/>
            <person name="Cattivelli L."/>
            <person name="Rieseberg L."/>
            <person name="Michelmore R."/>
            <person name="Lanteri S."/>
        </authorList>
    </citation>
    <scope>NUCLEOTIDE SEQUENCE [LARGE SCALE GENOMIC DNA]</scope>
    <source>
        <strain evidence="8">2C</strain>
    </source>
</reference>
<feature type="compositionally biased region" description="Basic and acidic residues" evidence="6">
    <location>
        <begin position="440"/>
        <end position="454"/>
    </location>
</feature>
<dbReference type="EMBL" id="LEKV01005103">
    <property type="protein sequence ID" value="KVH90420.1"/>
    <property type="molecule type" value="Genomic_DNA"/>
</dbReference>
<evidence type="ECO:0000256" key="2">
    <source>
        <dbReference type="ARBA" id="ARBA00022771"/>
    </source>
</evidence>
<dbReference type="PROSITE" id="PS50103">
    <property type="entry name" value="ZF_C3H1"/>
    <property type="match status" value="1"/>
</dbReference>
<dbReference type="SUPFAM" id="SSF90229">
    <property type="entry name" value="CCCH zinc finger"/>
    <property type="match status" value="1"/>
</dbReference>
<dbReference type="AlphaFoldDB" id="A0A103XGP3"/>
<evidence type="ECO:0000313" key="9">
    <source>
        <dbReference type="Proteomes" id="UP000243975"/>
    </source>
</evidence>
<evidence type="ECO:0000259" key="7">
    <source>
        <dbReference type="PROSITE" id="PS50103"/>
    </source>
</evidence>
<dbReference type="Gramene" id="KVH90420">
    <property type="protein sequence ID" value="KVH90420"/>
    <property type="gene ID" value="Ccrd_007564"/>
</dbReference>
<comment type="caution">
    <text evidence="8">The sequence shown here is derived from an EMBL/GenBank/DDBJ whole genome shotgun (WGS) entry which is preliminary data.</text>
</comment>
<evidence type="ECO:0000256" key="6">
    <source>
        <dbReference type="SAM" id="MobiDB-lite"/>
    </source>
</evidence>
<keyword evidence="1 5" id="KW-0479">Metal-binding</keyword>
<name>A0A103XGP3_CYNCS</name>
<dbReference type="PANTHER" id="PTHR33400">
    <property type="entry name" value="ZINC FINGER CCCH DOMAIN-CONTAINING PROTEIN 6-RELATED"/>
    <property type="match status" value="1"/>
</dbReference>
<evidence type="ECO:0000313" key="8">
    <source>
        <dbReference type="EMBL" id="KVH90420.1"/>
    </source>
</evidence>
<keyword evidence="3 5" id="KW-0862">Zinc</keyword>
<evidence type="ECO:0000256" key="5">
    <source>
        <dbReference type="PROSITE-ProRule" id="PRU00723"/>
    </source>
</evidence>
<dbReference type="InterPro" id="IPR036855">
    <property type="entry name" value="Znf_CCCH_sf"/>
</dbReference>
<gene>
    <name evidence="8" type="ORF">Ccrd_007564</name>
</gene>
<evidence type="ECO:0000256" key="1">
    <source>
        <dbReference type="ARBA" id="ARBA00022723"/>
    </source>
</evidence>
<keyword evidence="4" id="KW-0238">DNA-binding</keyword>
<feature type="region of interest" description="Disordered" evidence="6">
    <location>
        <begin position="305"/>
        <end position="344"/>
    </location>
</feature>
<evidence type="ECO:0000256" key="3">
    <source>
        <dbReference type="ARBA" id="ARBA00022833"/>
    </source>
</evidence>
<dbReference type="STRING" id="59895.A0A103XGP3"/>
<dbReference type="Proteomes" id="UP000243975">
    <property type="component" value="Unassembled WGS sequence"/>
</dbReference>
<dbReference type="InterPro" id="IPR000571">
    <property type="entry name" value="Znf_CCCH"/>
</dbReference>